<dbReference type="EC" id="2.7.1.40" evidence="3 12"/>
<evidence type="ECO:0000256" key="7">
    <source>
        <dbReference type="ARBA" id="ARBA00022777"/>
    </source>
</evidence>
<dbReference type="eggNOG" id="arCOG04120">
    <property type="taxonomic scope" value="Archaea"/>
</dbReference>
<evidence type="ECO:0000256" key="11">
    <source>
        <dbReference type="ARBA" id="ARBA00023317"/>
    </source>
</evidence>
<evidence type="ECO:0000256" key="5">
    <source>
        <dbReference type="ARBA" id="ARBA00022723"/>
    </source>
</evidence>
<dbReference type="SUPFAM" id="SSF51621">
    <property type="entry name" value="Phosphoenolpyruvate/pyruvate domain"/>
    <property type="match status" value="1"/>
</dbReference>
<protein>
    <recommendedName>
        <fullName evidence="3 12">Pyruvate kinase</fullName>
        <ecNumber evidence="3 12">2.7.1.40</ecNumber>
    </recommendedName>
</protein>
<sequence>MAKVKLVATLGPSSWSEETMKRMVAEGVNAFRLNFSHVDYARFEELAKQVRRLETPLRPLTLIADLQGPVIRLGEFAPFQVRPGDRVTFTLSSKTEEKYAVPVPNGVFFEIVREGDEVLVEGGRLAFRIVDAGPEKAVGEALLEGEVKPRKTVTVRGKDIPLPTITEKDLRDIEFSVKAGFDAIALSFVRSSSDVQRLRDILFDYGAEDVKIIAKIETKSAVEDLDSILQKSDAALVARGDLANFYGLEEIYSIQRYIISRARRFGKPSIVATQLLESMISNPLPTRSEVVDVITAVRMGADALLLAGETAAGKYPVESVYWLRRIVEEAEREPLEVEDVAPDKSDLYESIAKGVVSLAEVISGKIIAFSEKGNTARRISKFRPKAGLIVFTNDPATARYVNMIYGVRVVYDPSLSKADQNLFSKMLSKALEHNLVNLGDLVVFTSGRRRGSTDLVSVERVKSE</sequence>
<evidence type="ECO:0000256" key="12">
    <source>
        <dbReference type="NCBIfam" id="TIGR01064"/>
    </source>
</evidence>
<dbReference type="InterPro" id="IPR040442">
    <property type="entry name" value="Pyrv_kinase-like_dom_sf"/>
</dbReference>
<dbReference type="Proteomes" id="UP000000641">
    <property type="component" value="Chromosome"/>
</dbReference>
<dbReference type="InterPro" id="IPR015795">
    <property type="entry name" value="Pyrv_Knase_C"/>
</dbReference>
<keyword evidence="6" id="KW-0547">Nucleotide-binding</keyword>
<keyword evidence="7 13" id="KW-0418">Kinase</keyword>
<organism evidence="16 17">
    <name type="scientific">Thermofilum pendens (strain DSM 2475 / Hrk 5)</name>
    <dbReference type="NCBI Taxonomy" id="368408"/>
    <lineage>
        <taxon>Archaea</taxon>
        <taxon>Thermoproteota</taxon>
        <taxon>Thermoprotei</taxon>
        <taxon>Thermofilales</taxon>
        <taxon>Thermofilaceae</taxon>
        <taxon>Thermofilum</taxon>
    </lineage>
</organism>
<evidence type="ECO:0000313" key="17">
    <source>
        <dbReference type="Proteomes" id="UP000000641"/>
    </source>
</evidence>
<dbReference type="GeneID" id="4600981"/>
<keyword evidence="9 13" id="KW-0460">Magnesium</keyword>
<keyword evidence="10 13" id="KW-0324">Glycolysis</keyword>
<dbReference type="InterPro" id="IPR015806">
    <property type="entry name" value="Pyrv_Knase_insert_dom_sf"/>
</dbReference>
<dbReference type="Pfam" id="PF02887">
    <property type="entry name" value="PK_C"/>
    <property type="match status" value="1"/>
</dbReference>
<accession>A1RX09</accession>
<dbReference type="GO" id="GO:0004743">
    <property type="term" value="F:pyruvate kinase activity"/>
    <property type="evidence" value="ECO:0007669"/>
    <property type="project" value="UniProtKB-UniRule"/>
</dbReference>
<name>A1RX09_THEPD</name>
<evidence type="ECO:0000256" key="6">
    <source>
        <dbReference type="ARBA" id="ARBA00022741"/>
    </source>
</evidence>
<dbReference type="InterPro" id="IPR001697">
    <property type="entry name" value="Pyr_Knase"/>
</dbReference>
<keyword evidence="17" id="KW-1185">Reference proteome</keyword>
<evidence type="ECO:0000256" key="8">
    <source>
        <dbReference type="ARBA" id="ARBA00022840"/>
    </source>
</evidence>
<comment type="pathway">
    <text evidence="1 13">Carbohydrate degradation; glycolysis; pyruvate from D-glyceraldehyde 3-phosphate: step 5/5.</text>
</comment>
<dbReference type="OrthoDB" id="56298at2157"/>
<gene>
    <name evidence="16" type="ordered locus">Tpen_0330</name>
</gene>
<evidence type="ECO:0000256" key="1">
    <source>
        <dbReference type="ARBA" id="ARBA00004997"/>
    </source>
</evidence>
<evidence type="ECO:0000256" key="3">
    <source>
        <dbReference type="ARBA" id="ARBA00012142"/>
    </source>
</evidence>
<dbReference type="InterPro" id="IPR036918">
    <property type="entry name" value="Pyrv_Knase_C_sf"/>
</dbReference>
<dbReference type="Gene3D" id="3.20.20.60">
    <property type="entry name" value="Phosphoenolpyruvate-binding domains"/>
    <property type="match status" value="1"/>
</dbReference>
<evidence type="ECO:0000259" key="15">
    <source>
        <dbReference type="Pfam" id="PF02887"/>
    </source>
</evidence>
<dbReference type="GO" id="GO:0030955">
    <property type="term" value="F:potassium ion binding"/>
    <property type="evidence" value="ECO:0007669"/>
    <property type="project" value="UniProtKB-UniRule"/>
</dbReference>
<evidence type="ECO:0000256" key="2">
    <source>
        <dbReference type="ARBA" id="ARBA00008663"/>
    </source>
</evidence>
<evidence type="ECO:0000313" key="16">
    <source>
        <dbReference type="EMBL" id="ABL77739.1"/>
    </source>
</evidence>
<dbReference type="GO" id="GO:0005524">
    <property type="term" value="F:ATP binding"/>
    <property type="evidence" value="ECO:0007669"/>
    <property type="project" value="UniProtKB-KW"/>
</dbReference>
<evidence type="ECO:0000256" key="13">
    <source>
        <dbReference type="RuleBase" id="RU000504"/>
    </source>
</evidence>
<reference evidence="17" key="1">
    <citation type="journal article" date="2008" name="J. Bacteriol.">
        <title>Genome sequence of Thermofilum pendens reveals an exceptional loss of biosynthetic pathways without genome reduction.</title>
        <authorList>
            <person name="Anderson I."/>
            <person name="Rodriguez J."/>
            <person name="Susanti D."/>
            <person name="Porat I."/>
            <person name="Reich C."/>
            <person name="Ulrich L.E."/>
            <person name="Elkins J.G."/>
            <person name="Mavromatis K."/>
            <person name="Lykidis A."/>
            <person name="Kim E."/>
            <person name="Thompson L.S."/>
            <person name="Nolan M."/>
            <person name="Land M."/>
            <person name="Copeland A."/>
            <person name="Lapidus A."/>
            <person name="Lucas S."/>
            <person name="Detter C."/>
            <person name="Zhulin I.B."/>
            <person name="Olsen G.J."/>
            <person name="Whitman W."/>
            <person name="Mukhopadhyay B."/>
            <person name="Bristow J."/>
            <person name="Kyrpides N."/>
        </authorList>
    </citation>
    <scope>NUCLEOTIDE SEQUENCE [LARGE SCALE GENOMIC DNA]</scope>
    <source>
        <strain evidence="17">DSM 2475 / Hrk 5</strain>
    </source>
</reference>
<evidence type="ECO:0000259" key="14">
    <source>
        <dbReference type="Pfam" id="PF00224"/>
    </source>
</evidence>
<keyword evidence="5" id="KW-0479">Metal-binding</keyword>
<dbReference type="AlphaFoldDB" id="A1RX09"/>
<evidence type="ECO:0000256" key="9">
    <source>
        <dbReference type="ARBA" id="ARBA00022842"/>
    </source>
</evidence>
<dbReference type="BRENDA" id="2.7.1.40">
    <property type="organism ID" value="11662"/>
</dbReference>
<dbReference type="Pfam" id="PF00224">
    <property type="entry name" value="PK"/>
    <property type="match status" value="1"/>
</dbReference>
<dbReference type="InterPro" id="IPR018209">
    <property type="entry name" value="Pyrv_Knase_AS"/>
</dbReference>
<dbReference type="EnsemblBacteria" id="ABL77739">
    <property type="protein sequence ID" value="ABL77739"/>
    <property type="gene ID" value="Tpen_0330"/>
</dbReference>
<dbReference type="InterPro" id="IPR015793">
    <property type="entry name" value="Pyrv_Knase_brl"/>
</dbReference>
<dbReference type="HOGENOM" id="CLU_015439_0_2_2"/>
<keyword evidence="11 16" id="KW-0670">Pyruvate</keyword>
<dbReference type="STRING" id="368408.Tpen_0330"/>
<proteinExistence type="inferred from homology"/>
<dbReference type="InterPro" id="IPR015813">
    <property type="entry name" value="Pyrv/PenolPyrv_kinase-like_dom"/>
</dbReference>
<dbReference type="PANTHER" id="PTHR11817">
    <property type="entry name" value="PYRUVATE KINASE"/>
    <property type="match status" value="1"/>
</dbReference>
<dbReference type="EMBL" id="CP000505">
    <property type="protein sequence ID" value="ABL77739.1"/>
    <property type="molecule type" value="Genomic_DNA"/>
</dbReference>
<dbReference type="KEGG" id="tpe:Tpen_0330"/>
<dbReference type="InterPro" id="IPR011037">
    <property type="entry name" value="Pyrv_Knase-like_insert_dom_sf"/>
</dbReference>
<keyword evidence="4 13" id="KW-0808">Transferase</keyword>
<dbReference type="RefSeq" id="WP_011752004.1">
    <property type="nucleotide sequence ID" value="NC_008698.1"/>
</dbReference>
<dbReference type="GO" id="GO:0016301">
    <property type="term" value="F:kinase activity"/>
    <property type="evidence" value="ECO:0007669"/>
    <property type="project" value="UniProtKB-KW"/>
</dbReference>
<comment type="similarity">
    <text evidence="2 13">Belongs to the pyruvate kinase family.</text>
</comment>
<dbReference type="SUPFAM" id="SSF50800">
    <property type="entry name" value="PK beta-barrel domain-like"/>
    <property type="match status" value="1"/>
</dbReference>
<feature type="domain" description="Pyruvate kinase barrel" evidence="14">
    <location>
        <begin position="2"/>
        <end position="320"/>
    </location>
</feature>
<evidence type="ECO:0000256" key="4">
    <source>
        <dbReference type="ARBA" id="ARBA00022679"/>
    </source>
</evidence>
<keyword evidence="8" id="KW-0067">ATP-binding</keyword>
<dbReference type="UniPathway" id="UPA00109">
    <property type="reaction ID" value="UER00188"/>
</dbReference>
<dbReference type="PRINTS" id="PR01050">
    <property type="entry name" value="PYRUVTKNASE"/>
</dbReference>
<dbReference type="Gene3D" id="3.40.1380.20">
    <property type="entry name" value="Pyruvate kinase, C-terminal domain"/>
    <property type="match status" value="1"/>
</dbReference>
<dbReference type="NCBIfam" id="TIGR01064">
    <property type="entry name" value="pyruv_kin"/>
    <property type="match status" value="1"/>
</dbReference>
<feature type="domain" description="Pyruvate kinase C-terminal" evidence="15">
    <location>
        <begin position="349"/>
        <end position="458"/>
    </location>
</feature>
<dbReference type="Gene3D" id="2.40.33.10">
    <property type="entry name" value="PK beta-barrel domain-like"/>
    <property type="match status" value="1"/>
</dbReference>
<comment type="catalytic activity">
    <reaction evidence="13">
        <text>pyruvate + ATP = phosphoenolpyruvate + ADP + H(+)</text>
        <dbReference type="Rhea" id="RHEA:18157"/>
        <dbReference type="ChEBI" id="CHEBI:15361"/>
        <dbReference type="ChEBI" id="CHEBI:15378"/>
        <dbReference type="ChEBI" id="CHEBI:30616"/>
        <dbReference type="ChEBI" id="CHEBI:58702"/>
        <dbReference type="ChEBI" id="CHEBI:456216"/>
        <dbReference type="EC" id="2.7.1.40"/>
    </reaction>
</comment>
<dbReference type="PROSITE" id="PS00110">
    <property type="entry name" value="PYRUVATE_KINASE"/>
    <property type="match status" value="1"/>
</dbReference>
<dbReference type="SUPFAM" id="SSF52935">
    <property type="entry name" value="PK C-terminal domain-like"/>
    <property type="match status" value="1"/>
</dbReference>
<evidence type="ECO:0000256" key="10">
    <source>
        <dbReference type="ARBA" id="ARBA00023152"/>
    </source>
</evidence>
<dbReference type="GO" id="GO:0000287">
    <property type="term" value="F:magnesium ion binding"/>
    <property type="evidence" value="ECO:0007669"/>
    <property type="project" value="UniProtKB-UniRule"/>
</dbReference>